<comment type="caution">
    <text evidence="3">The sequence shown here is derived from an EMBL/GenBank/DDBJ whole genome shotgun (WGS) entry which is preliminary data.</text>
</comment>
<evidence type="ECO:0000313" key="4">
    <source>
        <dbReference type="Proteomes" id="UP000198211"/>
    </source>
</evidence>
<protein>
    <submittedName>
        <fullName evidence="3">Uncharacterized protein</fullName>
    </submittedName>
</protein>
<evidence type="ECO:0000256" key="2">
    <source>
        <dbReference type="SAM" id="MobiDB-lite"/>
    </source>
</evidence>
<dbReference type="Proteomes" id="UP000198211">
    <property type="component" value="Unassembled WGS sequence"/>
</dbReference>
<gene>
    <name evidence="3" type="ORF">PHMEG_00026991</name>
</gene>
<dbReference type="EMBL" id="NBNE01006739">
    <property type="protein sequence ID" value="OWZ01587.1"/>
    <property type="molecule type" value="Genomic_DNA"/>
</dbReference>
<dbReference type="AlphaFoldDB" id="A0A225V9Y5"/>
<feature type="region of interest" description="Disordered" evidence="2">
    <location>
        <begin position="180"/>
        <end position="203"/>
    </location>
</feature>
<feature type="coiled-coil region" evidence="1">
    <location>
        <begin position="52"/>
        <end position="104"/>
    </location>
</feature>
<keyword evidence="1" id="KW-0175">Coiled coil</keyword>
<organism evidence="3 4">
    <name type="scientific">Phytophthora megakarya</name>
    <dbReference type="NCBI Taxonomy" id="4795"/>
    <lineage>
        <taxon>Eukaryota</taxon>
        <taxon>Sar</taxon>
        <taxon>Stramenopiles</taxon>
        <taxon>Oomycota</taxon>
        <taxon>Peronosporomycetes</taxon>
        <taxon>Peronosporales</taxon>
        <taxon>Peronosporaceae</taxon>
        <taxon>Phytophthora</taxon>
    </lineage>
</organism>
<name>A0A225V9Y5_9STRA</name>
<accession>A0A225V9Y5</accession>
<reference evidence="4" key="1">
    <citation type="submission" date="2017-03" db="EMBL/GenBank/DDBJ databases">
        <title>Phytopthora megakarya and P. palmivora, two closely related causual agents of cacao black pod achieved similar genome size and gene model numbers by different mechanisms.</title>
        <authorList>
            <person name="Ali S."/>
            <person name="Shao J."/>
            <person name="Larry D.J."/>
            <person name="Kronmiller B."/>
            <person name="Shen D."/>
            <person name="Strem M.D."/>
            <person name="Melnick R.L."/>
            <person name="Guiltinan M.J."/>
            <person name="Tyler B.M."/>
            <person name="Meinhardt L.W."/>
            <person name="Bailey B.A."/>
        </authorList>
    </citation>
    <scope>NUCLEOTIDE SEQUENCE [LARGE SCALE GENOMIC DNA]</scope>
    <source>
        <strain evidence="4">zdho120</strain>
    </source>
</reference>
<keyword evidence="4" id="KW-1185">Reference proteome</keyword>
<evidence type="ECO:0000256" key="1">
    <source>
        <dbReference type="SAM" id="Coils"/>
    </source>
</evidence>
<proteinExistence type="predicted"/>
<dbReference type="OrthoDB" id="129687at2759"/>
<sequence length="203" mass="23557">MSTLRKRMLDRHRVSLVACTLGTLKTTLELDNSSDEARCARRDFALLEKAFNQQVVEILEQAQNRLSESDNDFRRAAEEHTRQEQVLRDENAELQRQIDDYRLVNRQPEDRLRGGTFKVGRVMNFLNRHNARVSGNWPRPKALLEKFKDGSLPPDAWKTQIQINAADEFDVDPGVYKYEVESDDEESKVPEASKIPVTLKYPR</sequence>
<evidence type="ECO:0000313" key="3">
    <source>
        <dbReference type="EMBL" id="OWZ01587.1"/>
    </source>
</evidence>